<gene>
    <name evidence="7" type="primary">hrpB</name>
    <name evidence="7" type="ORF">EH198_04325</name>
</gene>
<dbReference type="CDD" id="cd17990">
    <property type="entry name" value="DEXHc_HrpB"/>
    <property type="match status" value="1"/>
</dbReference>
<organism evidence="7 8">
    <name type="scientific">Paenibacillus rhizophilus</name>
    <dbReference type="NCBI Taxonomy" id="1850366"/>
    <lineage>
        <taxon>Bacteria</taxon>
        <taxon>Bacillati</taxon>
        <taxon>Bacillota</taxon>
        <taxon>Bacilli</taxon>
        <taxon>Bacillales</taxon>
        <taxon>Paenibacillaceae</taxon>
        <taxon>Paenibacillus</taxon>
    </lineage>
</organism>
<dbReference type="CDD" id="cd18791">
    <property type="entry name" value="SF2_C_RHA"/>
    <property type="match status" value="1"/>
</dbReference>
<keyword evidence="3 7" id="KW-0347">Helicase</keyword>
<accession>A0A3N9PBL4</accession>
<keyword evidence="4" id="KW-0067">ATP-binding</keyword>
<dbReference type="AlphaFoldDB" id="A0A3N9PBL4"/>
<dbReference type="Gene3D" id="1.20.120.1080">
    <property type="match status" value="1"/>
</dbReference>
<dbReference type="GO" id="GO:0003676">
    <property type="term" value="F:nucleic acid binding"/>
    <property type="evidence" value="ECO:0007669"/>
    <property type="project" value="InterPro"/>
</dbReference>
<reference evidence="7 8" key="1">
    <citation type="submission" date="2018-11" db="EMBL/GenBank/DDBJ databases">
        <title>Genome sequence of strain 7197.</title>
        <authorList>
            <person name="Gao J."/>
            <person name="Sun J."/>
        </authorList>
    </citation>
    <scope>NUCLEOTIDE SEQUENCE [LARGE SCALE GENOMIC DNA]</scope>
    <source>
        <strain evidence="7 8">7197</strain>
    </source>
</reference>
<evidence type="ECO:0000259" key="6">
    <source>
        <dbReference type="PROSITE" id="PS51194"/>
    </source>
</evidence>
<sequence>MSTLPIMQVMPELKNILAASPSAVLIAEPGAGKTTAVPLALLEEPWMKGKTMLMLEPRRLAARAAAVFMASRLGEKAGQTVGYRMRMDSKTGPNTRIIVVTEGVLTRMLQDDPSLGDTGLVIFDEFHERSLNADLGLALSLETQAVLREDLKLLVMSATLDGEKVSELLGAAPVVRCPGRVYPVDTIYAPPAKSIPLEKAAGNAVRRALAEQPGDILLFLPGEREIRRVESELLSGALPGNVEVRPLYGQLPQAEQDSAVAPAVEGRRKVVLATSIAETSLTIEGVRTVIDSGLRRTQRFSPRTGMPRLETLPISKASADQRRGRAGRTAPGVCYRLWSPEEHDRLPESDAPEILEADLSGLALELALWGVRDPAQLAWLDAPPPAPYAQATALLRQLGALDAAGAITPHGRRLAALGTHPRAAHMLLRAAGLGAAPLACRLAALLQERDPMRGPATGSCDLTLRVEALLRYEASAGREAGGGDPAALRAAARASRGLLAQLRAAAPEAALSADNDSADAVAADPFLCGLLLSFAYPDRIGQRRGGGAFVLSGGRGAAMGESQHLAREPYIVAVSVDDKGTQSRIMLAAPVEERDLLAYHEDKISEHSEVYWDEDSKSVKSRCRVMLGELSLKETGHERPSPEEAARVLMQVIAGEALGPLPWDKGTIQLRERMAFMHRLDRSWPDVSDAGLAGSMEEWLLPYLVGCRSLRDLQRLSLRDALEGLLDWERKRELDREAPTNIAVPSGSRIAVDYSDPAAPVLAVKLQEMFGLKETPLIGKGRMPVLLHLLSPARRPVQVTADLASFWKSGYFEVKKDLKGRYPKHYWPEDPLQAIPTSRTRPVK</sequence>
<dbReference type="PANTHER" id="PTHR43519:SF1">
    <property type="entry name" value="ATP-DEPENDENT RNA HELICASE HRPB"/>
    <property type="match status" value="1"/>
</dbReference>
<dbReference type="InterPro" id="IPR014001">
    <property type="entry name" value="Helicase_ATP-bd"/>
</dbReference>
<protein>
    <submittedName>
        <fullName evidence="7">ATP-dependent helicase HrpB</fullName>
    </submittedName>
</protein>
<dbReference type="InterPro" id="IPR013689">
    <property type="entry name" value="RNA_helicase_ATP-dep_HrpB_C"/>
</dbReference>
<evidence type="ECO:0000313" key="7">
    <source>
        <dbReference type="EMBL" id="RQW13633.1"/>
    </source>
</evidence>
<dbReference type="SMART" id="SM00490">
    <property type="entry name" value="HELICc"/>
    <property type="match status" value="1"/>
</dbReference>
<evidence type="ECO:0000313" key="8">
    <source>
        <dbReference type="Proteomes" id="UP000282529"/>
    </source>
</evidence>
<dbReference type="SUPFAM" id="SSF52540">
    <property type="entry name" value="P-loop containing nucleoside triphosphate hydrolases"/>
    <property type="match status" value="1"/>
</dbReference>
<evidence type="ECO:0000256" key="2">
    <source>
        <dbReference type="ARBA" id="ARBA00022801"/>
    </source>
</evidence>
<evidence type="ECO:0000259" key="5">
    <source>
        <dbReference type="PROSITE" id="PS51192"/>
    </source>
</evidence>
<dbReference type="EMBL" id="RQPI01000001">
    <property type="protein sequence ID" value="RQW13633.1"/>
    <property type="molecule type" value="Genomic_DNA"/>
</dbReference>
<keyword evidence="1" id="KW-0547">Nucleotide-binding</keyword>
<evidence type="ECO:0000256" key="3">
    <source>
        <dbReference type="ARBA" id="ARBA00022806"/>
    </source>
</evidence>
<keyword evidence="2" id="KW-0378">Hydrolase</keyword>
<dbReference type="GO" id="GO:0004386">
    <property type="term" value="F:helicase activity"/>
    <property type="evidence" value="ECO:0007669"/>
    <property type="project" value="UniProtKB-KW"/>
</dbReference>
<dbReference type="Pfam" id="PF00270">
    <property type="entry name" value="DEAD"/>
    <property type="match status" value="1"/>
</dbReference>
<dbReference type="OrthoDB" id="9808833at2"/>
<dbReference type="InterPro" id="IPR011545">
    <property type="entry name" value="DEAD/DEAH_box_helicase_dom"/>
</dbReference>
<feature type="domain" description="Helicase ATP-binding" evidence="5">
    <location>
        <begin position="14"/>
        <end position="178"/>
    </location>
</feature>
<name>A0A3N9PBL4_9BACL</name>
<feature type="domain" description="Helicase C-terminal" evidence="6">
    <location>
        <begin position="204"/>
        <end position="370"/>
    </location>
</feature>
<comment type="caution">
    <text evidence="7">The sequence shown here is derived from an EMBL/GenBank/DDBJ whole genome shotgun (WGS) entry which is preliminary data.</text>
</comment>
<dbReference type="Gene3D" id="3.40.50.300">
    <property type="entry name" value="P-loop containing nucleotide triphosphate hydrolases"/>
    <property type="match status" value="2"/>
</dbReference>
<dbReference type="PANTHER" id="PTHR43519">
    <property type="entry name" value="ATP-DEPENDENT RNA HELICASE HRPB"/>
    <property type="match status" value="1"/>
</dbReference>
<dbReference type="PIRSF" id="PIRSF005496">
    <property type="entry name" value="ATP_hel_hrpB"/>
    <property type="match status" value="1"/>
</dbReference>
<dbReference type="Pfam" id="PF08482">
    <property type="entry name" value="HrpB_C"/>
    <property type="match status" value="1"/>
</dbReference>
<dbReference type="SMART" id="SM00847">
    <property type="entry name" value="HA2"/>
    <property type="match status" value="1"/>
</dbReference>
<dbReference type="PROSITE" id="PS51194">
    <property type="entry name" value="HELICASE_CTER"/>
    <property type="match status" value="1"/>
</dbReference>
<dbReference type="InterPro" id="IPR001650">
    <property type="entry name" value="Helicase_C-like"/>
</dbReference>
<dbReference type="SMART" id="SM00487">
    <property type="entry name" value="DEXDc"/>
    <property type="match status" value="1"/>
</dbReference>
<dbReference type="GO" id="GO:0005524">
    <property type="term" value="F:ATP binding"/>
    <property type="evidence" value="ECO:0007669"/>
    <property type="project" value="UniProtKB-KW"/>
</dbReference>
<dbReference type="FunFam" id="3.40.50.300:FF:002125">
    <property type="entry name" value="ATP-dependent helicase HrpB"/>
    <property type="match status" value="1"/>
</dbReference>
<keyword evidence="8" id="KW-1185">Reference proteome</keyword>
<dbReference type="RefSeq" id="WP_124694276.1">
    <property type="nucleotide sequence ID" value="NZ_JBHUFE010000016.1"/>
</dbReference>
<dbReference type="Proteomes" id="UP000282529">
    <property type="component" value="Unassembled WGS sequence"/>
</dbReference>
<proteinExistence type="predicted"/>
<dbReference type="InterPro" id="IPR010225">
    <property type="entry name" value="HrpB"/>
</dbReference>
<dbReference type="InterPro" id="IPR049614">
    <property type="entry name" value="HrpB_DEXH"/>
</dbReference>
<dbReference type="GO" id="GO:0016787">
    <property type="term" value="F:hydrolase activity"/>
    <property type="evidence" value="ECO:0007669"/>
    <property type="project" value="UniProtKB-KW"/>
</dbReference>
<dbReference type="PROSITE" id="PS51192">
    <property type="entry name" value="HELICASE_ATP_BIND_1"/>
    <property type="match status" value="1"/>
</dbReference>
<evidence type="ECO:0000256" key="1">
    <source>
        <dbReference type="ARBA" id="ARBA00022741"/>
    </source>
</evidence>
<dbReference type="InterPro" id="IPR027417">
    <property type="entry name" value="P-loop_NTPase"/>
</dbReference>
<dbReference type="Pfam" id="PF00271">
    <property type="entry name" value="Helicase_C"/>
    <property type="match status" value="1"/>
</dbReference>
<dbReference type="NCBIfam" id="TIGR01970">
    <property type="entry name" value="DEAH_box_HrpB"/>
    <property type="match status" value="1"/>
</dbReference>
<evidence type="ECO:0000256" key="4">
    <source>
        <dbReference type="ARBA" id="ARBA00022840"/>
    </source>
</evidence>
<dbReference type="InterPro" id="IPR007502">
    <property type="entry name" value="Helicase-assoc_dom"/>
</dbReference>